<dbReference type="AlphaFoldDB" id="A0A645J4E6"/>
<dbReference type="Pfam" id="PF12683">
    <property type="entry name" value="DUF3798"/>
    <property type="match status" value="1"/>
</dbReference>
<organism evidence="1">
    <name type="scientific">bioreactor metagenome</name>
    <dbReference type="NCBI Taxonomy" id="1076179"/>
    <lineage>
        <taxon>unclassified sequences</taxon>
        <taxon>metagenomes</taxon>
        <taxon>ecological metagenomes</taxon>
    </lineage>
</organism>
<dbReference type="Gene3D" id="3.40.50.11390">
    <property type="match status" value="1"/>
</dbReference>
<accession>A0A645J4E6</accession>
<comment type="caution">
    <text evidence="1">The sequence shown here is derived from an EMBL/GenBank/DDBJ whole genome shotgun (WGS) entry which is preliminary data.</text>
</comment>
<evidence type="ECO:0000313" key="1">
    <source>
        <dbReference type="EMBL" id="MPN57992.1"/>
    </source>
</evidence>
<protein>
    <submittedName>
        <fullName evidence="1">Uncharacterized protein</fullName>
    </submittedName>
</protein>
<dbReference type="InterPro" id="IPR024258">
    <property type="entry name" value="DUF3798"/>
</dbReference>
<gene>
    <name evidence="1" type="ORF">SDC9_205688</name>
</gene>
<name>A0A645J4E6_9ZZZZ</name>
<sequence length="146" mass="16208">MQEPLIVSILEQGAIYPQQCCPSPYHGYPAALSIDVTGHEGDVQYMLDSIKAKLDEKGMAGRMSTWTTPVNMAMVEGGVLYAIEYCEGRTNGSFDPEVLNTVFKQVAGENCKLTPYADANGTIENFFMVFGEYYNFATETPYELNF</sequence>
<dbReference type="EMBL" id="VSSQ01130208">
    <property type="protein sequence ID" value="MPN57992.1"/>
    <property type="molecule type" value="Genomic_DNA"/>
</dbReference>
<proteinExistence type="predicted"/>
<reference evidence="1" key="1">
    <citation type="submission" date="2019-08" db="EMBL/GenBank/DDBJ databases">
        <authorList>
            <person name="Kucharzyk K."/>
            <person name="Murdoch R.W."/>
            <person name="Higgins S."/>
            <person name="Loffler F."/>
        </authorList>
    </citation>
    <scope>NUCLEOTIDE SEQUENCE</scope>
</reference>